<evidence type="ECO:0000256" key="1">
    <source>
        <dbReference type="SAM" id="Phobius"/>
    </source>
</evidence>
<evidence type="ECO:0000313" key="3">
    <source>
        <dbReference type="Proteomes" id="UP000069620"/>
    </source>
</evidence>
<dbReference type="Proteomes" id="UP000069620">
    <property type="component" value="Unassembled WGS sequence"/>
</dbReference>
<comment type="caution">
    <text evidence="2">The sequence shown here is derived from an EMBL/GenBank/DDBJ whole genome shotgun (WGS) entry which is preliminary data.</text>
</comment>
<keyword evidence="1" id="KW-0472">Membrane</keyword>
<proteinExistence type="predicted"/>
<feature type="transmembrane region" description="Helical" evidence="1">
    <location>
        <begin position="46"/>
        <end position="75"/>
    </location>
</feature>
<dbReference type="Pfam" id="PF07332">
    <property type="entry name" value="Phage_holin_3_6"/>
    <property type="match status" value="1"/>
</dbReference>
<dbReference type="OrthoDB" id="4870234at2"/>
<keyword evidence="1" id="KW-0812">Transmembrane</keyword>
<protein>
    <recommendedName>
        <fullName evidence="4">Integral membrane protein</fullName>
    </recommendedName>
</protein>
<gene>
    <name evidence="2" type="ORF">RMCB_6903</name>
</gene>
<dbReference type="RefSeq" id="WP_062832356.1">
    <property type="nucleotide sequence ID" value="NZ_BCSX01000064.1"/>
</dbReference>
<feature type="transmembrane region" description="Helical" evidence="1">
    <location>
        <begin position="81"/>
        <end position="102"/>
    </location>
</feature>
<keyword evidence="1" id="KW-1133">Transmembrane helix</keyword>
<dbReference type="STRING" id="146020.RMCB_6903"/>
<name>A0A117I883_9MYCO</name>
<evidence type="ECO:0000313" key="2">
    <source>
        <dbReference type="EMBL" id="GAS92807.1"/>
    </source>
</evidence>
<evidence type="ECO:0008006" key="4">
    <source>
        <dbReference type="Google" id="ProtNLM"/>
    </source>
</evidence>
<dbReference type="AlphaFoldDB" id="A0A117I883"/>
<accession>A0A117I883</accession>
<reference evidence="3" key="2">
    <citation type="submission" date="2016-02" db="EMBL/GenBank/DDBJ databases">
        <title>Draft genome sequence of five rapidly growing Mycobacterium species.</title>
        <authorList>
            <person name="Katahira K."/>
            <person name="Gotou Y."/>
            <person name="Iida K."/>
            <person name="Ogura Y."/>
            <person name="Hayashi T."/>
        </authorList>
    </citation>
    <scope>NUCLEOTIDE SEQUENCE [LARGE SCALE GENOMIC DNA]</scope>
    <source>
        <strain evidence="3">JCM15654</strain>
    </source>
</reference>
<reference evidence="3" key="1">
    <citation type="journal article" date="2016" name="Genome Announc.">
        <title>Draft Genome Sequences of Five Rapidly Growing Mycobacterium Species, M. thermoresistibile, M. fortuitum subsp. acetamidolyticum, M. canariasense, M. brisbanense, and M. novocastrense.</title>
        <authorList>
            <person name="Katahira K."/>
            <person name="Ogura Y."/>
            <person name="Gotoh Y."/>
            <person name="Hayashi T."/>
        </authorList>
    </citation>
    <scope>NUCLEOTIDE SEQUENCE [LARGE SCALE GENOMIC DNA]</scope>
    <source>
        <strain evidence="3">JCM15654</strain>
    </source>
</reference>
<keyword evidence="3" id="KW-1185">Reference proteome</keyword>
<dbReference type="EMBL" id="BCSX01000064">
    <property type="protein sequence ID" value="GAS92807.1"/>
    <property type="molecule type" value="Genomic_DNA"/>
</dbReference>
<sequence length="136" mass="14263">MTTQQKPVSEASIPQLVGQLQEQTTRLVRDEIRLAQREFQESARHAGIGAGLISAAGLLAVLGLMTAIAAVVAAIALVLPVWAAAIIVAAVLFIAAGVAALISRRQVQQVPPPAATSADSIKHDFDDIKEARHGTR</sequence>
<dbReference type="PRINTS" id="PR01077">
    <property type="entry name" value="CLAUDIN"/>
</dbReference>
<dbReference type="InterPro" id="IPR009937">
    <property type="entry name" value="Phage_holin_3_6"/>
</dbReference>
<organism evidence="2 3">
    <name type="scientific">Mycolicibacterium brisbanense</name>
    <dbReference type="NCBI Taxonomy" id="146020"/>
    <lineage>
        <taxon>Bacteria</taxon>
        <taxon>Bacillati</taxon>
        <taxon>Actinomycetota</taxon>
        <taxon>Actinomycetes</taxon>
        <taxon>Mycobacteriales</taxon>
        <taxon>Mycobacteriaceae</taxon>
        <taxon>Mycolicibacterium</taxon>
    </lineage>
</organism>